<dbReference type="GO" id="GO:0006208">
    <property type="term" value="P:pyrimidine nucleobase catabolic process"/>
    <property type="evidence" value="ECO:0007669"/>
    <property type="project" value="TreeGrafter"/>
</dbReference>
<reference evidence="3 4" key="1">
    <citation type="submission" date="2019-12" db="EMBL/GenBank/DDBJ databases">
        <title>Auraticoccus cholistani sp. nov., an actinomycete isolated from soil of Cholistan desert.</title>
        <authorList>
            <person name="Cheema M.T."/>
        </authorList>
    </citation>
    <scope>NUCLEOTIDE SEQUENCE [LARGE SCALE GENOMIC DNA]</scope>
    <source>
        <strain evidence="3 4">F435</strain>
    </source>
</reference>
<evidence type="ECO:0000313" key="3">
    <source>
        <dbReference type="EMBL" id="MVA76479.1"/>
    </source>
</evidence>
<dbReference type="PANTHER" id="PTHR30466">
    <property type="entry name" value="FLAVIN REDUCTASE"/>
    <property type="match status" value="1"/>
</dbReference>
<dbReference type="GO" id="GO:0042602">
    <property type="term" value="F:riboflavin reductase (NADPH) activity"/>
    <property type="evidence" value="ECO:0007669"/>
    <property type="project" value="TreeGrafter"/>
</dbReference>
<feature type="domain" description="Flavin reductase like" evidence="2">
    <location>
        <begin position="27"/>
        <end position="169"/>
    </location>
</feature>
<sequence length="175" mass="18679">MTLPVPRRVEADGRGHRLDAASFAALFRQHPAGVAVVTLHDGQRPVGFTATSVISVSAEPAVVAFSVGAGSSSWPSLVRTDRVAVNFLSDEQRDVAASFATSGVDRFADVGWNRLPTGEPVLAGTAGWISGRVLERVPAGSAWLVVVAGCRAQVADREPLVYRNRGYHRLVDYEI</sequence>
<evidence type="ECO:0000313" key="4">
    <source>
        <dbReference type="Proteomes" id="UP000435304"/>
    </source>
</evidence>
<dbReference type="EMBL" id="WPCU01000006">
    <property type="protein sequence ID" value="MVA76479.1"/>
    <property type="molecule type" value="Genomic_DNA"/>
</dbReference>
<dbReference type="SUPFAM" id="SSF50475">
    <property type="entry name" value="FMN-binding split barrel"/>
    <property type="match status" value="1"/>
</dbReference>
<name>A0A6A9V0Y7_9ACTN</name>
<dbReference type="InterPro" id="IPR012349">
    <property type="entry name" value="Split_barrel_FMN-bd"/>
</dbReference>
<dbReference type="RefSeq" id="WP_331714686.1">
    <property type="nucleotide sequence ID" value="NZ_WPCU01000006.1"/>
</dbReference>
<organism evidence="3 4">
    <name type="scientific">Auraticoccus cholistanensis</name>
    <dbReference type="NCBI Taxonomy" id="2656650"/>
    <lineage>
        <taxon>Bacteria</taxon>
        <taxon>Bacillati</taxon>
        <taxon>Actinomycetota</taxon>
        <taxon>Actinomycetes</taxon>
        <taxon>Propionibacteriales</taxon>
        <taxon>Propionibacteriaceae</taxon>
        <taxon>Auraticoccus</taxon>
    </lineage>
</organism>
<evidence type="ECO:0000259" key="2">
    <source>
        <dbReference type="SMART" id="SM00903"/>
    </source>
</evidence>
<dbReference type="PANTHER" id="PTHR30466:SF1">
    <property type="entry name" value="FMN REDUCTASE (NADH) RUTF"/>
    <property type="match status" value="1"/>
</dbReference>
<accession>A0A6A9V0Y7</accession>
<dbReference type="Proteomes" id="UP000435304">
    <property type="component" value="Unassembled WGS sequence"/>
</dbReference>
<proteinExistence type="predicted"/>
<dbReference type="Gene3D" id="2.30.110.10">
    <property type="entry name" value="Electron Transport, Fmn-binding Protein, Chain A"/>
    <property type="match status" value="1"/>
</dbReference>
<protein>
    <submittedName>
        <fullName evidence="3">Flavin reductase</fullName>
    </submittedName>
</protein>
<keyword evidence="1" id="KW-0560">Oxidoreductase</keyword>
<gene>
    <name evidence="3" type="ORF">GC722_10650</name>
</gene>
<dbReference type="AlphaFoldDB" id="A0A6A9V0Y7"/>
<dbReference type="InterPro" id="IPR002563">
    <property type="entry name" value="Flavin_Rdtase-like_dom"/>
</dbReference>
<evidence type="ECO:0000256" key="1">
    <source>
        <dbReference type="ARBA" id="ARBA00023002"/>
    </source>
</evidence>
<dbReference type="InterPro" id="IPR050268">
    <property type="entry name" value="NADH-dep_flavin_reductase"/>
</dbReference>
<dbReference type="GO" id="GO:0010181">
    <property type="term" value="F:FMN binding"/>
    <property type="evidence" value="ECO:0007669"/>
    <property type="project" value="InterPro"/>
</dbReference>
<comment type="caution">
    <text evidence="3">The sequence shown here is derived from an EMBL/GenBank/DDBJ whole genome shotgun (WGS) entry which is preliminary data.</text>
</comment>
<keyword evidence="4" id="KW-1185">Reference proteome</keyword>
<dbReference type="SMART" id="SM00903">
    <property type="entry name" value="Flavin_Reduct"/>
    <property type="match status" value="1"/>
</dbReference>
<dbReference type="Pfam" id="PF01613">
    <property type="entry name" value="Flavin_Reduct"/>
    <property type="match status" value="1"/>
</dbReference>